<reference evidence="1 2" key="1">
    <citation type="submission" date="2014-04" db="EMBL/GenBank/DDBJ databases">
        <title>Evolutionary Origins and Diversification of the Mycorrhizal Mutualists.</title>
        <authorList>
            <consortium name="DOE Joint Genome Institute"/>
            <consortium name="Mycorrhizal Genomics Consortium"/>
            <person name="Kohler A."/>
            <person name="Kuo A."/>
            <person name="Nagy L.G."/>
            <person name="Floudas D."/>
            <person name="Copeland A."/>
            <person name="Barry K.W."/>
            <person name="Cichocki N."/>
            <person name="Veneault-Fourrey C."/>
            <person name="LaButti K."/>
            <person name="Lindquist E.A."/>
            <person name="Lipzen A."/>
            <person name="Lundell T."/>
            <person name="Morin E."/>
            <person name="Murat C."/>
            <person name="Riley R."/>
            <person name="Ohm R."/>
            <person name="Sun H."/>
            <person name="Tunlid A."/>
            <person name="Henrissat B."/>
            <person name="Grigoriev I.V."/>
            <person name="Hibbett D.S."/>
            <person name="Martin F."/>
        </authorList>
    </citation>
    <scope>NUCLEOTIDE SEQUENCE [LARGE SCALE GENOMIC DNA]</scope>
    <source>
        <strain evidence="1 2">Koide BX008</strain>
    </source>
</reference>
<feature type="non-terminal residue" evidence="1">
    <location>
        <position position="1"/>
    </location>
</feature>
<dbReference type="Proteomes" id="UP000054549">
    <property type="component" value="Unassembled WGS sequence"/>
</dbReference>
<name>A0A0C2RUR0_AMAMK</name>
<protein>
    <submittedName>
        <fullName evidence="1">Uncharacterized protein</fullName>
    </submittedName>
</protein>
<gene>
    <name evidence="1" type="ORF">M378DRAFT_32969</name>
</gene>
<organism evidence="1 2">
    <name type="scientific">Amanita muscaria (strain Koide BX008)</name>
    <dbReference type="NCBI Taxonomy" id="946122"/>
    <lineage>
        <taxon>Eukaryota</taxon>
        <taxon>Fungi</taxon>
        <taxon>Dikarya</taxon>
        <taxon>Basidiomycota</taxon>
        <taxon>Agaricomycotina</taxon>
        <taxon>Agaricomycetes</taxon>
        <taxon>Agaricomycetidae</taxon>
        <taxon>Agaricales</taxon>
        <taxon>Pluteineae</taxon>
        <taxon>Amanitaceae</taxon>
        <taxon>Amanita</taxon>
    </lineage>
</organism>
<feature type="non-terminal residue" evidence="1">
    <location>
        <position position="53"/>
    </location>
</feature>
<evidence type="ECO:0000313" key="1">
    <source>
        <dbReference type="EMBL" id="KIL53965.1"/>
    </source>
</evidence>
<dbReference type="STRING" id="946122.A0A0C2RUR0"/>
<proteinExistence type="predicted"/>
<evidence type="ECO:0000313" key="2">
    <source>
        <dbReference type="Proteomes" id="UP000054549"/>
    </source>
</evidence>
<dbReference type="InParanoid" id="A0A0C2RUR0"/>
<dbReference type="HOGENOM" id="CLU_3074092_0_0_1"/>
<dbReference type="EMBL" id="KN819073">
    <property type="protein sequence ID" value="KIL53965.1"/>
    <property type="molecule type" value="Genomic_DNA"/>
</dbReference>
<sequence>CHLCLRWGHSAHNCRSVSAYCAICAQRHPTDVHHVSRAKHVKYTRCINCKGDH</sequence>
<accession>A0A0C2RUR0</accession>
<dbReference type="AlphaFoldDB" id="A0A0C2RUR0"/>
<keyword evidence="2" id="KW-1185">Reference proteome</keyword>